<dbReference type="CDD" id="cd11642">
    <property type="entry name" value="SUMT"/>
    <property type="match status" value="1"/>
</dbReference>
<dbReference type="InterPro" id="IPR050161">
    <property type="entry name" value="Siro_Cobalamin_biosynth"/>
</dbReference>
<evidence type="ECO:0000256" key="2">
    <source>
        <dbReference type="ARBA" id="ARBA00012162"/>
    </source>
</evidence>
<evidence type="ECO:0000313" key="10">
    <source>
        <dbReference type="EMBL" id="MBB5064144.1"/>
    </source>
</evidence>
<dbReference type="EC" id="2.1.1.107" evidence="2"/>
<accession>A0A7W8EA18</accession>
<evidence type="ECO:0000256" key="4">
    <source>
        <dbReference type="ARBA" id="ARBA00022679"/>
    </source>
</evidence>
<proteinExistence type="inferred from homology"/>
<dbReference type="Proteomes" id="UP000584867">
    <property type="component" value="Unassembled WGS sequence"/>
</dbReference>
<evidence type="ECO:0000256" key="8">
    <source>
        <dbReference type="RuleBase" id="RU003960"/>
    </source>
</evidence>
<comment type="pathway">
    <text evidence="7">Porphyrin-containing compound metabolism; siroheme biosynthesis; precorrin-2 from uroporphyrinogen III: step 1/1.</text>
</comment>
<dbReference type="EMBL" id="JACHIO010000009">
    <property type="protein sequence ID" value="MBB5064144.1"/>
    <property type="molecule type" value="Genomic_DNA"/>
</dbReference>
<evidence type="ECO:0000256" key="5">
    <source>
        <dbReference type="ARBA" id="ARBA00022691"/>
    </source>
</evidence>
<sequence length="268" mass="27603">MMTQAVKGTVYLVGAGPGDPELLTLRALRLLESADVVFHDDLVPDEVLALVHRHALITSVGKRCGRPRITQAGIHALMIDSAKAGQSVVRLKSGDPLVFGRAGEEIAALRSAGIPFEVVPGVTAAFAAGAALSLPLTDRKSASKLIFCTGHHAADKTEATPIWAGPLPEDATLVLYMPGRDTERIARELAAAGVSGNTPCCAISQAATPRQSYAACRLSELAGLTCGPAPLLLLIGRAMESLLDSGDVGEAADGVIAEAVRGVVSAGE</sequence>
<evidence type="ECO:0000256" key="3">
    <source>
        <dbReference type="ARBA" id="ARBA00022603"/>
    </source>
</evidence>
<dbReference type="GO" id="GO:0019354">
    <property type="term" value="P:siroheme biosynthetic process"/>
    <property type="evidence" value="ECO:0007669"/>
    <property type="project" value="InterPro"/>
</dbReference>
<dbReference type="AlphaFoldDB" id="A0A7W8EA18"/>
<protein>
    <recommendedName>
        <fullName evidence="2">uroporphyrinogen-III C-methyltransferase</fullName>
        <ecNumber evidence="2">2.1.1.107</ecNumber>
    </recommendedName>
</protein>
<dbReference type="PROSITE" id="PS00840">
    <property type="entry name" value="SUMT_2"/>
    <property type="match status" value="1"/>
</dbReference>
<reference evidence="10 11" key="1">
    <citation type="submission" date="2020-08" db="EMBL/GenBank/DDBJ databases">
        <title>Genomic Encyclopedia of Type Strains, Phase IV (KMG-V): Genome sequencing to study the core and pangenomes of soil and plant-associated prokaryotes.</title>
        <authorList>
            <person name="Whitman W."/>
        </authorList>
    </citation>
    <scope>NUCLEOTIDE SEQUENCE [LARGE SCALE GENOMIC DNA]</scope>
    <source>
        <strain evidence="10 11">X5P3</strain>
    </source>
</reference>
<dbReference type="Gene3D" id="3.30.950.10">
    <property type="entry name" value="Methyltransferase, Cobalt-precorrin-4 Transmethylase, Domain 2"/>
    <property type="match status" value="1"/>
</dbReference>
<evidence type="ECO:0000256" key="1">
    <source>
        <dbReference type="ARBA" id="ARBA00005879"/>
    </source>
</evidence>
<dbReference type="InterPro" id="IPR014777">
    <property type="entry name" value="4pyrrole_Mease_sub1"/>
</dbReference>
<evidence type="ECO:0000259" key="9">
    <source>
        <dbReference type="Pfam" id="PF00590"/>
    </source>
</evidence>
<comment type="caution">
    <text evidence="10">The sequence shown here is derived from an EMBL/GenBank/DDBJ whole genome shotgun (WGS) entry which is preliminary data.</text>
</comment>
<dbReference type="InterPro" id="IPR014776">
    <property type="entry name" value="4pyrrole_Mease_sub2"/>
</dbReference>
<evidence type="ECO:0000256" key="7">
    <source>
        <dbReference type="ARBA" id="ARBA00025705"/>
    </source>
</evidence>
<gene>
    <name evidence="10" type="ORF">HDF15_002495</name>
</gene>
<keyword evidence="3 8" id="KW-0489">Methyltransferase</keyword>
<dbReference type="PANTHER" id="PTHR45790:SF3">
    <property type="entry name" value="S-ADENOSYL-L-METHIONINE-DEPENDENT UROPORPHYRINOGEN III METHYLTRANSFERASE, CHLOROPLASTIC"/>
    <property type="match status" value="1"/>
</dbReference>
<dbReference type="Gene3D" id="3.40.1010.10">
    <property type="entry name" value="Cobalt-precorrin-4 Transmethylase, Domain 1"/>
    <property type="match status" value="1"/>
</dbReference>
<dbReference type="GO" id="GO:0004851">
    <property type="term" value="F:uroporphyrin-III C-methyltransferase activity"/>
    <property type="evidence" value="ECO:0007669"/>
    <property type="project" value="UniProtKB-EC"/>
</dbReference>
<dbReference type="Pfam" id="PF00590">
    <property type="entry name" value="TP_methylase"/>
    <property type="match status" value="1"/>
</dbReference>
<evidence type="ECO:0000256" key="6">
    <source>
        <dbReference type="ARBA" id="ARBA00023244"/>
    </source>
</evidence>
<dbReference type="NCBIfam" id="NF004790">
    <property type="entry name" value="PRK06136.1"/>
    <property type="match status" value="1"/>
</dbReference>
<dbReference type="PANTHER" id="PTHR45790">
    <property type="entry name" value="SIROHEME SYNTHASE-RELATED"/>
    <property type="match status" value="1"/>
</dbReference>
<dbReference type="GO" id="GO:0032259">
    <property type="term" value="P:methylation"/>
    <property type="evidence" value="ECO:0007669"/>
    <property type="project" value="UniProtKB-KW"/>
</dbReference>
<dbReference type="InterPro" id="IPR035996">
    <property type="entry name" value="4pyrrol_Methylase_sf"/>
</dbReference>
<keyword evidence="4 8" id="KW-0808">Transferase</keyword>
<keyword evidence="6" id="KW-0627">Porphyrin biosynthesis</keyword>
<organism evidence="10 11">
    <name type="scientific">Granulicella mallensis</name>
    <dbReference type="NCBI Taxonomy" id="940614"/>
    <lineage>
        <taxon>Bacteria</taxon>
        <taxon>Pseudomonadati</taxon>
        <taxon>Acidobacteriota</taxon>
        <taxon>Terriglobia</taxon>
        <taxon>Terriglobales</taxon>
        <taxon>Acidobacteriaceae</taxon>
        <taxon>Granulicella</taxon>
    </lineage>
</organism>
<dbReference type="InterPro" id="IPR003043">
    <property type="entry name" value="Uropor_MeTrfase_CS"/>
</dbReference>
<name>A0A7W8EA18_9BACT</name>
<feature type="domain" description="Tetrapyrrole methylase" evidence="9">
    <location>
        <begin position="9"/>
        <end position="222"/>
    </location>
</feature>
<evidence type="ECO:0000313" key="11">
    <source>
        <dbReference type="Proteomes" id="UP000584867"/>
    </source>
</evidence>
<dbReference type="NCBIfam" id="TIGR01469">
    <property type="entry name" value="cobA_cysG_Cterm"/>
    <property type="match status" value="1"/>
</dbReference>
<dbReference type="PROSITE" id="PS00839">
    <property type="entry name" value="SUMT_1"/>
    <property type="match status" value="1"/>
</dbReference>
<comment type="similarity">
    <text evidence="1 8">Belongs to the precorrin methyltransferase family.</text>
</comment>
<dbReference type="FunFam" id="3.40.1010.10:FF:000001">
    <property type="entry name" value="Siroheme synthase"/>
    <property type="match status" value="1"/>
</dbReference>
<dbReference type="InterPro" id="IPR006366">
    <property type="entry name" value="CobA/CysG_C"/>
</dbReference>
<dbReference type="InterPro" id="IPR000878">
    <property type="entry name" value="4pyrrol_Mease"/>
</dbReference>
<keyword evidence="5" id="KW-0949">S-adenosyl-L-methionine</keyword>
<dbReference type="SUPFAM" id="SSF53790">
    <property type="entry name" value="Tetrapyrrole methylase"/>
    <property type="match status" value="1"/>
</dbReference>